<evidence type="ECO:0000313" key="2">
    <source>
        <dbReference type="EMBL" id="CAI8029567.1"/>
    </source>
</evidence>
<evidence type="ECO:0000256" key="1">
    <source>
        <dbReference type="SAM" id="MobiDB-lite"/>
    </source>
</evidence>
<dbReference type="PANTHER" id="PTHR46788">
    <property type="entry name" value="EF-HAND CALCIUM-BINDING DOMAIN-CONTAINING PROTEIN 5"/>
    <property type="match status" value="1"/>
</dbReference>
<dbReference type="PANTHER" id="PTHR46788:SF1">
    <property type="entry name" value="EF-HAND CALCIUM-BINDING DOMAIN-CONTAINING PROTEIN 5"/>
    <property type="match status" value="1"/>
</dbReference>
<reference evidence="2" key="1">
    <citation type="submission" date="2023-03" db="EMBL/GenBank/DDBJ databases">
        <authorList>
            <person name="Steffen K."/>
            <person name="Cardenas P."/>
        </authorList>
    </citation>
    <scope>NUCLEOTIDE SEQUENCE</scope>
</reference>
<sequence>MSESPSTEKARNQLCAAESRLSLPLELLAGEWLEQRGRGTSYLMGSLLPTLVLGMDKLLTQVSERGLEETEERQYDFNPVNLLAQYLMRNNPRHTHLPPTHPYSKQLQEVSQQLQQMSFKGLEKRTLQNSQRTESD</sequence>
<protein>
    <submittedName>
        <fullName evidence="2">EF-hand calcium-binding domain-containing protein 5</fullName>
    </submittedName>
</protein>
<dbReference type="AlphaFoldDB" id="A0AA35SIH7"/>
<comment type="caution">
    <text evidence="2">The sequence shown here is derived from an EMBL/GenBank/DDBJ whole genome shotgun (WGS) entry which is preliminary data.</text>
</comment>
<feature type="region of interest" description="Disordered" evidence="1">
    <location>
        <begin position="90"/>
        <end position="110"/>
    </location>
</feature>
<organism evidence="2 3">
    <name type="scientific">Geodia barretti</name>
    <name type="common">Barrett's horny sponge</name>
    <dbReference type="NCBI Taxonomy" id="519541"/>
    <lineage>
        <taxon>Eukaryota</taxon>
        <taxon>Metazoa</taxon>
        <taxon>Porifera</taxon>
        <taxon>Demospongiae</taxon>
        <taxon>Heteroscleromorpha</taxon>
        <taxon>Tetractinellida</taxon>
        <taxon>Astrophorina</taxon>
        <taxon>Geodiidae</taxon>
        <taxon>Geodia</taxon>
    </lineage>
</organism>
<proteinExistence type="predicted"/>
<dbReference type="CDD" id="cd22968">
    <property type="entry name" value="DD_EFCAB5"/>
    <property type="match status" value="1"/>
</dbReference>
<dbReference type="Proteomes" id="UP001174909">
    <property type="component" value="Unassembled WGS sequence"/>
</dbReference>
<accession>A0AA35SIH7</accession>
<dbReference type="EMBL" id="CASHTH010002416">
    <property type="protein sequence ID" value="CAI8029567.1"/>
    <property type="molecule type" value="Genomic_DNA"/>
</dbReference>
<keyword evidence="3" id="KW-1185">Reference proteome</keyword>
<gene>
    <name evidence="2" type="ORF">GBAR_LOCUS16789</name>
</gene>
<name>A0AA35SIH7_GEOBA</name>
<evidence type="ECO:0000313" key="3">
    <source>
        <dbReference type="Proteomes" id="UP001174909"/>
    </source>
</evidence>